<comment type="caution">
    <text evidence="1">The sequence shown here is derived from an EMBL/GenBank/DDBJ whole genome shotgun (WGS) entry which is preliminary data.</text>
</comment>
<organism evidence="1 2">
    <name type="scientific">Caerostris extrusa</name>
    <name type="common">Bark spider</name>
    <name type="synonym">Caerostris bankana</name>
    <dbReference type="NCBI Taxonomy" id="172846"/>
    <lineage>
        <taxon>Eukaryota</taxon>
        <taxon>Metazoa</taxon>
        <taxon>Ecdysozoa</taxon>
        <taxon>Arthropoda</taxon>
        <taxon>Chelicerata</taxon>
        <taxon>Arachnida</taxon>
        <taxon>Araneae</taxon>
        <taxon>Araneomorphae</taxon>
        <taxon>Entelegynae</taxon>
        <taxon>Araneoidea</taxon>
        <taxon>Araneidae</taxon>
        <taxon>Caerostris</taxon>
    </lineage>
</organism>
<accession>A0AAV4MYT5</accession>
<dbReference type="AlphaFoldDB" id="A0AAV4MYT5"/>
<dbReference type="EMBL" id="BPLR01020349">
    <property type="protein sequence ID" value="GIX77664.1"/>
    <property type="molecule type" value="Genomic_DNA"/>
</dbReference>
<gene>
    <name evidence="1" type="ORF">CEXT_4451</name>
</gene>
<evidence type="ECO:0000313" key="2">
    <source>
        <dbReference type="Proteomes" id="UP001054945"/>
    </source>
</evidence>
<dbReference type="Proteomes" id="UP001054945">
    <property type="component" value="Unassembled WGS sequence"/>
</dbReference>
<evidence type="ECO:0000313" key="1">
    <source>
        <dbReference type="EMBL" id="GIX77664.1"/>
    </source>
</evidence>
<proteinExistence type="predicted"/>
<protein>
    <submittedName>
        <fullName evidence="1">Uncharacterized protein</fullName>
    </submittedName>
</protein>
<keyword evidence="2" id="KW-1185">Reference proteome</keyword>
<reference evidence="1 2" key="1">
    <citation type="submission" date="2021-06" db="EMBL/GenBank/DDBJ databases">
        <title>Caerostris extrusa draft genome.</title>
        <authorList>
            <person name="Kono N."/>
            <person name="Arakawa K."/>
        </authorList>
    </citation>
    <scope>NUCLEOTIDE SEQUENCE [LARGE SCALE GENOMIC DNA]</scope>
</reference>
<sequence length="94" mass="10377">MTAVIMIPRHSLVGGRKFSNQKFTFRLGHHSGSFILMTPNNPENNVRDAFAENARGIGDHNYDRLTASANNVRFGDSLRFLLGSSLLSREGLSA</sequence>
<name>A0AAV4MYT5_CAEEX</name>